<keyword evidence="2" id="KW-1185">Reference proteome</keyword>
<dbReference type="AlphaFoldDB" id="A0A1M7Z7A2"/>
<reference evidence="2" key="1">
    <citation type="submission" date="2016-12" db="EMBL/GenBank/DDBJ databases">
        <authorList>
            <person name="Varghese N."/>
            <person name="Submissions S."/>
        </authorList>
    </citation>
    <scope>NUCLEOTIDE SEQUENCE [LARGE SCALE GENOMIC DNA]</scope>
    <source>
        <strain evidence="2">DSM 25035</strain>
    </source>
</reference>
<gene>
    <name evidence="1" type="ORF">SAMN04488108_1045</name>
</gene>
<organism evidence="1 2">
    <name type="scientific">Algoriphagus zhangzhouensis</name>
    <dbReference type="NCBI Taxonomy" id="1073327"/>
    <lineage>
        <taxon>Bacteria</taxon>
        <taxon>Pseudomonadati</taxon>
        <taxon>Bacteroidota</taxon>
        <taxon>Cytophagia</taxon>
        <taxon>Cytophagales</taxon>
        <taxon>Cyclobacteriaceae</taxon>
        <taxon>Algoriphagus</taxon>
    </lineage>
</organism>
<evidence type="ECO:0000313" key="1">
    <source>
        <dbReference type="EMBL" id="SHO60813.1"/>
    </source>
</evidence>
<protein>
    <submittedName>
        <fullName evidence="1">Uncharacterized protein</fullName>
    </submittedName>
</protein>
<evidence type="ECO:0000313" key="2">
    <source>
        <dbReference type="Proteomes" id="UP000184609"/>
    </source>
</evidence>
<dbReference type="Proteomes" id="UP000184609">
    <property type="component" value="Unassembled WGS sequence"/>
</dbReference>
<accession>A0A1M7Z7A2</accession>
<dbReference type="STRING" id="1073327.SAMN04488108_1045"/>
<name>A0A1M7Z7A2_9BACT</name>
<proteinExistence type="predicted"/>
<dbReference type="EMBL" id="FRXN01000001">
    <property type="protein sequence ID" value="SHO60813.1"/>
    <property type="molecule type" value="Genomic_DNA"/>
</dbReference>
<sequence>MKLTIQNYHVNQFGNNPKSLINDPKSSNQIKVNKELSLLGFKSRIGQGNFKIR</sequence>